<evidence type="ECO:0000313" key="12">
    <source>
        <dbReference type="EMBL" id="GCC51569.1"/>
    </source>
</evidence>
<organism evidence="12 13">
    <name type="scientific">Chryseotalea sanaruensis</name>
    <dbReference type="NCBI Taxonomy" id="2482724"/>
    <lineage>
        <taxon>Bacteria</taxon>
        <taxon>Pseudomonadati</taxon>
        <taxon>Bacteroidota</taxon>
        <taxon>Cytophagia</taxon>
        <taxon>Cytophagales</taxon>
        <taxon>Chryseotaleaceae</taxon>
        <taxon>Chryseotalea</taxon>
    </lineage>
</organism>
<dbReference type="PANTHER" id="PTHR30069:SF57">
    <property type="entry name" value="TONB-DEPENDENT RECEPTOR"/>
    <property type="match status" value="1"/>
</dbReference>
<evidence type="ECO:0000256" key="2">
    <source>
        <dbReference type="ARBA" id="ARBA00022448"/>
    </source>
</evidence>
<dbReference type="Gene3D" id="2.170.130.10">
    <property type="entry name" value="TonB-dependent receptor, plug domain"/>
    <property type="match status" value="1"/>
</dbReference>
<keyword evidence="13" id="KW-1185">Reference proteome</keyword>
<dbReference type="InterPro" id="IPR000531">
    <property type="entry name" value="Beta-barrel_TonB"/>
</dbReference>
<dbReference type="GO" id="GO:0009279">
    <property type="term" value="C:cell outer membrane"/>
    <property type="evidence" value="ECO:0007669"/>
    <property type="project" value="UniProtKB-SubCell"/>
</dbReference>
<feature type="signal peptide" evidence="9">
    <location>
        <begin position="1"/>
        <end position="23"/>
    </location>
</feature>
<dbReference type="Pfam" id="PF00593">
    <property type="entry name" value="TonB_dep_Rec_b-barrel"/>
    <property type="match status" value="1"/>
</dbReference>
<evidence type="ECO:0000259" key="10">
    <source>
        <dbReference type="Pfam" id="PF00593"/>
    </source>
</evidence>
<dbReference type="Proteomes" id="UP000288227">
    <property type="component" value="Unassembled WGS sequence"/>
</dbReference>
<reference evidence="12 13" key="1">
    <citation type="submission" date="2018-11" db="EMBL/GenBank/DDBJ databases">
        <title>Chryseotalea sanarue gen. nov., sp., nov., a member of the family Cytophagaceae, isolated from a brackish lake in Hamamatsu Japan.</title>
        <authorList>
            <person name="Maejima Y."/>
            <person name="Iino T."/>
            <person name="Muraguchi Y."/>
            <person name="Fukuda K."/>
            <person name="Ohkuma M."/>
            <person name="Moriuchi R."/>
            <person name="Dohra H."/>
            <person name="Kimbara K."/>
            <person name="Shintani M."/>
        </authorList>
    </citation>
    <scope>NUCLEOTIDE SEQUENCE [LARGE SCALE GENOMIC DNA]</scope>
    <source>
        <strain evidence="12 13">Ys</strain>
    </source>
</reference>
<keyword evidence="9" id="KW-0732">Signal</keyword>
<accession>A0A401U9L0</accession>
<dbReference type="SUPFAM" id="SSF49464">
    <property type="entry name" value="Carboxypeptidase regulatory domain-like"/>
    <property type="match status" value="1"/>
</dbReference>
<dbReference type="Pfam" id="PF13715">
    <property type="entry name" value="CarbopepD_reg_2"/>
    <property type="match status" value="1"/>
</dbReference>
<comment type="caution">
    <text evidence="12">The sequence shown here is derived from an EMBL/GenBank/DDBJ whole genome shotgun (WGS) entry which is preliminary data.</text>
</comment>
<evidence type="ECO:0000256" key="5">
    <source>
        <dbReference type="ARBA" id="ARBA00023077"/>
    </source>
</evidence>
<sequence>MKNILGIAVSFLLLLSLTDIASAQSGTISGKIKDANTQEALIGVSVVIEGSNPIIGTSSDIEGNYKLTAPTGSYTLKATFVGYREVKKYNVVLTSGNIAIINFELQEELTTLNEIVVKAGKTAAVATLETPLSIQKLSTEEIKSNPGGNFDISRVIQSLPGVGGGTGGTVRNDIIIRGGAPNENVFYLDGIEVPIINHFTTQGSSGGPQGILNVSFIEDVTLSTSAFNARYDNPLSSVFQFKQRDGNSERIQGNIRLSGTELATTFDGPISSKTTFLASARRSYLQAFFKLIDLPIRPSYWDFQYKVTHKFNAKTSLTAIGIGAIDEFSFAVPKESTPEKEYTLRSNPFINQNSYTLGFALKHLLNNGYLNVSVSRNYLDNRLDKFEDGNNGDESLRTLKTRSDEIENKLRIDVNKSIGAWKYAYGAMFQYVQFKNDVFSVLQKELRDESDNLIQPQILLDFNTELDFLKYGAFFQTTRSFFNNRFSVSGGVRTDMNSFTDDGNNPLETLSPRVSLSYAINNQWNVNASVGSYYKIPIYTVLGYQNTQGDYINRSNKYIQSDHYVGGVEFLPNESLRFTLEGFYKSYSNYPVSISRGISLANEGASFGAIGNEAVTSTGEGRSLGIELFAQKKLTKSLFYVLAYTYYKSEFAGTNGVFVPSSWDNQHLVSALLGKKLKKGWELGLKFRYAGGAPYTPFDLEASRANYLSQGVGVRDLALLNTQRLNAFNQVDLRVDKKWNYKQFTFDLYLDVQNAFRSATPQAAEYTFERNTDGSYTTTDGLRVKQDGSNAIPLLLDDDSPFFVPTIGFIIEF</sequence>
<protein>
    <submittedName>
        <fullName evidence="12">TonB-dependent receptor</fullName>
    </submittedName>
</protein>
<dbReference type="RefSeq" id="WP_127122225.1">
    <property type="nucleotide sequence ID" value="NZ_BHXQ01000003.1"/>
</dbReference>
<keyword evidence="2" id="KW-0813">Transport</keyword>
<dbReference type="SUPFAM" id="SSF56935">
    <property type="entry name" value="Porins"/>
    <property type="match status" value="1"/>
</dbReference>
<keyword evidence="5 8" id="KW-0798">TonB box</keyword>
<keyword evidence="12" id="KW-0675">Receptor</keyword>
<evidence type="ECO:0000256" key="4">
    <source>
        <dbReference type="ARBA" id="ARBA00022692"/>
    </source>
</evidence>
<dbReference type="InterPro" id="IPR008969">
    <property type="entry name" value="CarboxyPept-like_regulatory"/>
</dbReference>
<comment type="subcellular location">
    <subcellularLocation>
        <location evidence="1">Cell outer membrane</location>
        <topology evidence="1">Multi-pass membrane protein</topology>
    </subcellularLocation>
</comment>
<evidence type="ECO:0000256" key="6">
    <source>
        <dbReference type="ARBA" id="ARBA00023136"/>
    </source>
</evidence>
<keyword evidence="3" id="KW-1134">Transmembrane beta strand</keyword>
<gene>
    <name evidence="12" type="ORF">SanaruYs_17950</name>
</gene>
<feature type="domain" description="TonB-dependent receptor plug" evidence="11">
    <location>
        <begin position="128"/>
        <end position="232"/>
    </location>
</feature>
<dbReference type="InterPro" id="IPR036942">
    <property type="entry name" value="Beta-barrel_TonB_sf"/>
</dbReference>
<keyword evidence="4" id="KW-0812">Transmembrane</keyword>
<feature type="domain" description="TonB-dependent receptor-like beta-barrel" evidence="10">
    <location>
        <begin position="341"/>
        <end position="754"/>
    </location>
</feature>
<feature type="chain" id="PRO_5019390647" evidence="9">
    <location>
        <begin position="24"/>
        <end position="813"/>
    </location>
</feature>
<evidence type="ECO:0000256" key="8">
    <source>
        <dbReference type="RuleBase" id="RU003357"/>
    </source>
</evidence>
<dbReference type="InterPro" id="IPR037066">
    <property type="entry name" value="Plug_dom_sf"/>
</dbReference>
<dbReference type="EMBL" id="BHXQ01000003">
    <property type="protein sequence ID" value="GCC51569.1"/>
    <property type="molecule type" value="Genomic_DNA"/>
</dbReference>
<dbReference type="Gene3D" id="2.40.170.20">
    <property type="entry name" value="TonB-dependent receptor, beta-barrel domain"/>
    <property type="match status" value="1"/>
</dbReference>
<dbReference type="OrthoDB" id="9804995at2"/>
<dbReference type="InterPro" id="IPR012910">
    <property type="entry name" value="Plug_dom"/>
</dbReference>
<dbReference type="PANTHER" id="PTHR30069">
    <property type="entry name" value="TONB-DEPENDENT OUTER MEMBRANE RECEPTOR"/>
    <property type="match status" value="1"/>
</dbReference>
<dbReference type="AlphaFoldDB" id="A0A401U9L0"/>
<evidence type="ECO:0000256" key="7">
    <source>
        <dbReference type="ARBA" id="ARBA00023237"/>
    </source>
</evidence>
<dbReference type="Gene3D" id="2.60.40.1120">
    <property type="entry name" value="Carboxypeptidase-like, regulatory domain"/>
    <property type="match status" value="1"/>
</dbReference>
<evidence type="ECO:0000256" key="9">
    <source>
        <dbReference type="SAM" id="SignalP"/>
    </source>
</evidence>
<dbReference type="GO" id="GO:0015344">
    <property type="term" value="F:siderophore uptake transmembrane transporter activity"/>
    <property type="evidence" value="ECO:0007669"/>
    <property type="project" value="TreeGrafter"/>
</dbReference>
<dbReference type="Pfam" id="PF07715">
    <property type="entry name" value="Plug"/>
    <property type="match status" value="1"/>
</dbReference>
<dbReference type="GO" id="GO:0044718">
    <property type="term" value="P:siderophore transmembrane transport"/>
    <property type="evidence" value="ECO:0007669"/>
    <property type="project" value="TreeGrafter"/>
</dbReference>
<keyword evidence="7" id="KW-0998">Cell outer membrane</keyword>
<evidence type="ECO:0000259" key="11">
    <source>
        <dbReference type="Pfam" id="PF07715"/>
    </source>
</evidence>
<dbReference type="InterPro" id="IPR039426">
    <property type="entry name" value="TonB-dep_rcpt-like"/>
</dbReference>
<name>A0A401U9L0_9BACT</name>
<evidence type="ECO:0000256" key="3">
    <source>
        <dbReference type="ARBA" id="ARBA00022452"/>
    </source>
</evidence>
<evidence type="ECO:0000313" key="13">
    <source>
        <dbReference type="Proteomes" id="UP000288227"/>
    </source>
</evidence>
<keyword evidence="6 8" id="KW-0472">Membrane</keyword>
<evidence type="ECO:0000256" key="1">
    <source>
        <dbReference type="ARBA" id="ARBA00004571"/>
    </source>
</evidence>
<proteinExistence type="inferred from homology"/>
<comment type="similarity">
    <text evidence="8">Belongs to the TonB-dependent receptor family.</text>
</comment>